<feature type="transmembrane region" description="Helical" evidence="1">
    <location>
        <begin position="187"/>
        <end position="208"/>
    </location>
</feature>
<dbReference type="EMBL" id="CP032100">
    <property type="protein sequence ID" value="AXX90450.1"/>
    <property type="molecule type" value="Genomic_DNA"/>
</dbReference>
<keyword evidence="1" id="KW-0812">Transmembrane</keyword>
<protein>
    <submittedName>
        <fullName evidence="4">Peptidoglycan/LOS O-acetylase, OafA/YrhL family</fullName>
    </submittedName>
</protein>
<accession>A0AAD0WR56</accession>
<dbReference type="AlphaFoldDB" id="A0AAD0WR56"/>
<dbReference type="Pfam" id="PF19040">
    <property type="entry name" value="SGNH"/>
    <property type="match status" value="1"/>
</dbReference>
<dbReference type="RefSeq" id="WP_118887041.1">
    <property type="nucleotide sequence ID" value="NZ_CP032100.1"/>
</dbReference>
<feature type="transmembrane region" description="Helical" evidence="1">
    <location>
        <begin position="7"/>
        <end position="25"/>
    </location>
</feature>
<evidence type="ECO:0000256" key="1">
    <source>
        <dbReference type="SAM" id="Phobius"/>
    </source>
</evidence>
<name>A0AAD0WR56_9BACT</name>
<sequence length="634" mass="74607">MTQIKEIQALRGIAVLLVILYHFNITGFNSGFVGVDIFFVISGFIITRQISLLIQKDKFFLSEFYLKRIKRLFPALFIVVLSCFIIAIFIYPPNDLLRFSKESIFSLFGMQNFFLLNQAGYFDVSAITRTLLHIWSLSIEEQFYLFWPFLLLFVMKKLNKKRNILLILCMISGSILLNFIFKNYENLVFYMLPFRAFEFLIGAIAFLLYEDIQKLKIVQYNSLGYIIIAVLFFVIIFNNETSSLVFILAVIFLTFLLFFIQKNLILSNSVLCYLGNISYSLYLIHWPILVFYLFYELKSLEELLFIEKVCLIFLSFILSMLSYYYIENKFRHTSFVSIRWKILFIMISVFVVSMLIVIKEKGLTARYSEQIRKNLDYLALNHDDYTWENFKLFKEFKHYSFKTFHDLPIKQKGNFEENEKTKLLVIGDSQAADFVNLLVDSEKTNFQLRTIPISAGCQSIVLPLDNYHEFAEKNTQIRKVDIPYCEREHTYLWRSEVVKEADVIVIAAHYYPWSIKFLNDTVDFFKNKNPNAKVYFLELKNQKYFASSILISSTIKNNVLDIKAIEVNKLMKQAVGETSIISLNNIFCDSYDNCEVLTESLYPILFDKIHFTPKGSEFIAKHQNFDELINRILK</sequence>
<evidence type="ECO:0000259" key="2">
    <source>
        <dbReference type="Pfam" id="PF01757"/>
    </source>
</evidence>
<feature type="transmembrane region" description="Helical" evidence="1">
    <location>
        <begin position="220"/>
        <end position="237"/>
    </location>
</feature>
<keyword evidence="1" id="KW-0472">Membrane</keyword>
<dbReference type="PANTHER" id="PTHR23028:SF53">
    <property type="entry name" value="ACYL_TRANSF_3 DOMAIN-CONTAINING PROTEIN"/>
    <property type="match status" value="1"/>
</dbReference>
<dbReference type="InterPro" id="IPR050879">
    <property type="entry name" value="Acyltransferase_3"/>
</dbReference>
<evidence type="ECO:0000313" key="4">
    <source>
        <dbReference type="EMBL" id="AXX90450.1"/>
    </source>
</evidence>
<feature type="domain" description="Acyltransferase 3" evidence="2">
    <location>
        <begin position="5"/>
        <end position="323"/>
    </location>
</feature>
<dbReference type="InterPro" id="IPR043968">
    <property type="entry name" value="SGNH"/>
</dbReference>
<feature type="transmembrane region" description="Helical" evidence="1">
    <location>
        <begin position="272"/>
        <end position="293"/>
    </location>
</feature>
<dbReference type="GO" id="GO:0000271">
    <property type="term" value="P:polysaccharide biosynthetic process"/>
    <property type="evidence" value="ECO:0007669"/>
    <property type="project" value="TreeGrafter"/>
</dbReference>
<dbReference type="Proteomes" id="UP000263040">
    <property type="component" value="Chromosome"/>
</dbReference>
<dbReference type="InterPro" id="IPR002656">
    <property type="entry name" value="Acyl_transf_3_dom"/>
</dbReference>
<feature type="transmembrane region" description="Helical" evidence="1">
    <location>
        <begin position="164"/>
        <end position="181"/>
    </location>
</feature>
<feature type="transmembrane region" description="Helical" evidence="1">
    <location>
        <begin position="72"/>
        <end position="91"/>
    </location>
</feature>
<feature type="transmembrane region" description="Helical" evidence="1">
    <location>
        <begin position="243"/>
        <end position="260"/>
    </location>
</feature>
<gene>
    <name evidence="4" type="ORF">ASUIS_1989</name>
</gene>
<feature type="domain" description="SGNH" evidence="3">
    <location>
        <begin position="419"/>
        <end position="621"/>
    </location>
</feature>
<reference evidence="4 5" key="1">
    <citation type="submission" date="2018-08" db="EMBL/GenBank/DDBJ databases">
        <title>Complete genome of the Arcobacter suis type strain LMG 26152.</title>
        <authorList>
            <person name="Miller W.G."/>
            <person name="Yee E."/>
            <person name="Bono J.L."/>
        </authorList>
    </citation>
    <scope>NUCLEOTIDE SEQUENCE [LARGE SCALE GENOMIC DNA]</scope>
    <source>
        <strain evidence="4 5">CECT 7833</strain>
    </source>
</reference>
<dbReference type="PANTHER" id="PTHR23028">
    <property type="entry name" value="ACETYLTRANSFERASE"/>
    <property type="match status" value="1"/>
</dbReference>
<evidence type="ECO:0000313" key="5">
    <source>
        <dbReference type="Proteomes" id="UP000263040"/>
    </source>
</evidence>
<feature type="transmembrane region" description="Helical" evidence="1">
    <location>
        <begin position="338"/>
        <end position="358"/>
    </location>
</feature>
<dbReference type="GO" id="GO:0016020">
    <property type="term" value="C:membrane"/>
    <property type="evidence" value="ECO:0007669"/>
    <property type="project" value="TreeGrafter"/>
</dbReference>
<feature type="transmembrane region" description="Helical" evidence="1">
    <location>
        <begin position="305"/>
        <end position="326"/>
    </location>
</feature>
<dbReference type="KEGG" id="asui:ASUIS_1989"/>
<feature type="transmembrane region" description="Helical" evidence="1">
    <location>
        <begin position="31"/>
        <end position="51"/>
    </location>
</feature>
<dbReference type="Pfam" id="PF01757">
    <property type="entry name" value="Acyl_transf_3"/>
    <property type="match status" value="1"/>
</dbReference>
<organism evidence="4 5">
    <name type="scientific">Arcobacter suis CECT 7833</name>
    <dbReference type="NCBI Taxonomy" id="663365"/>
    <lineage>
        <taxon>Bacteria</taxon>
        <taxon>Pseudomonadati</taxon>
        <taxon>Campylobacterota</taxon>
        <taxon>Epsilonproteobacteria</taxon>
        <taxon>Campylobacterales</taxon>
        <taxon>Arcobacteraceae</taxon>
        <taxon>Arcobacter</taxon>
    </lineage>
</organism>
<dbReference type="GO" id="GO:0016747">
    <property type="term" value="F:acyltransferase activity, transferring groups other than amino-acyl groups"/>
    <property type="evidence" value="ECO:0007669"/>
    <property type="project" value="InterPro"/>
</dbReference>
<proteinExistence type="predicted"/>
<keyword evidence="5" id="KW-1185">Reference proteome</keyword>
<feature type="transmembrane region" description="Helical" evidence="1">
    <location>
        <begin position="132"/>
        <end position="152"/>
    </location>
</feature>
<dbReference type="SUPFAM" id="SSF52266">
    <property type="entry name" value="SGNH hydrolase"/>
    <property type="match status" value="1"/>
</dbReference>
<evidence type="ECO:0000259" key="3">
    <source>
        <dbReference type="Pfam" id="PF19040"/>
    </source>
</evidence>
<keyword evidence="1" id="KW-1133">Transmembrane helix</keyword>